<evidence type="ECO:0000313" key="2">
    <source>
        <dbReference type="Proteomes" id="UP001209878"/>
    </source>
</evidence>
<accession>A0AAD9K918</accession>
<dbReference type="AlphaFoldDB" id="A0AAD9K918"/>
<comment type="caution">
    <text evidence="1">The sequence shown here is derived from an EMBL/GenBank/DDBJ whole genome shotgun (WGS) entry which is preliminary data.</text>
</comment>
<dbReference type="Proteomes" id="UP001209878">
    <property type="component" value="Unassembled WGS sequence"/>
</dbReference>
<organism evidence="1 2">
    <name type="scientific">Ridgeia piscesae</name>
    <name type="common">Tubeworm</name>
    <dbReference type="NCBI Taxonomy" id="27915"/>
    <lineage>
        <taxon>Eukaryota</taxon>
        <taxon>Metazoa</taxon>
        <taxon>Spiralia</taxon>
        <taxon>Lophotrochozoa</taxon>
        <taxon>Annelida</taxon>
        <taxon>Polychaeta</taxon>
        <taxon>Sedentaria</taxon>
        <taxon>Canalipalpata</taxon>
        <taxon>Sabellida</taxon>
        <taxon>Siboglinidae</taxon>
        <taxon>Ridgeia</taxon>
    </lineage>
</organism>
<gene>
    <name evidence="1" type="ORF">NP493_1284g00027</name>
</gene>
<dbReference type="EMBL" id="JAODUO010001284">
    <property type="protein sequence ID" value="KAK2167239.1"/>
    <property type="molecule type" value="Genomic_DNA"/>
</dbReference>
<protein>
    <submittedName>
        <fullName evidence="1">Uncharacterized protein</fullName>
    </submittedName>
</protein>
<keyword evidence="2" id="KW-1185">Reference proteome</keyword>
<sequence length="101" mass="11439">MDGNLRGMTETIGERLPETRLPRFKQILITIVVFNANTLPKTIVLSCAVVVCYRVRFGLCVLLTLQHWTDVCVLCMTTSKTKSAIAYYLNRLKKLPFSLST</sequence>
<proteinExistence type="predicted"/>
<name>A0AAD9K918_RIDPI</name>
<evidence type="ECO:0000313" key="1">
    <source>
        <dbReference type="EMBL" id="KAK2167239.1"/>
    </source>
</evidence>
<reference evidence="1" key="1">
    <citation type="journal article" date="2023" name="Mol. Biol. Evol.">
        <title>Third-Generation Sequencing Reveals the Adaptive Role of the Epigenome in Three Deep-Sea Polychaetes.</title>
        <authorList>
            <person name="Perez M."/>
            <person name="Aroh O."/>
            <person name="Sun Y."/>
            <person name="Lan Y."/>
            <person name="Juniper S.K."/>
            <person name="Young C.R."/>
            <person name="Angers B."/>
            <person name="Qian P.Y."/>
        </authorList>
    </citation>
    <scope>NUCLEOTIDE SEQUENCE</scope>
    <source>
        <strain evidence="1">R07B-5</strain>
    </source>
</reference>